<accession>A0A1C6SQK0</accession>
<name>A0A1C6SQK0_9ACTN</name>
<dbReference type="Proteomes" id="UP000198906">
    <property type="component" value="Unassembled WGS sequence"/>
</dbReference>
<proteinExistence type="predicted"/>
<sequence>MSSRAPQVPDACSPWRRTGFPCPAPQAIRFLPRLKAPPFQRAFKWEAADIVKLFDSLLRGFPIGNLLLWRRPAPAQRLQVGPLSIAAPESASALWVVDGQQRIVSLVGALTQANQSVDPRFRVHLDLDTGEFHTAGSRQQPPRSWVPVSSLLDTAVLLRWMRDNSGWLTEPQLTLADQAAKAIREYQIPTYVVSSGDESALLEIFTRMNTTGKRLTKSEVFQALHAGAVAEDLTTLHGLGRLSAELGFGTIDDRLALRCILAFRGGDVFREDFRQEFAPGDDPAEVLREVAGALGDAVRFLRGGCGIPHIKLLPYSHVLPTMVRFVRLHGVPEHRCATLLRRWVWRSAVAGTRARGISVADIRNQVAAVDVPDPLDAATELLKRVQPFPEFTPELDKIHFNHAMTKINALGLLSAEPRDPTTGELLDVARMLDHGSPLRPLLSQQGLPLSDTIGNRLVLPPGERTQPRELASASTSVATSHLIDEEGQGLLLRGKWSDFVHHRSAACSRAIATHVDQMAEWGARDGRALADILRSAA</sequence>
<evidence type="ECO:0000259" key="1">
    <source>
        <dbReference type="Pfam" id="PF03235"/>
    </source>
</evidence>
<dbReference type="AlphaFoldDB" id="A0A1C6SQK0"/>
<evidence type="ECO:0000313" key="3">
    <source>
        <dbReference type="Proteomes" id="UP000198906"/>
    </source>
</evidence>
<organism evidence="2 3">
    <name type="scientific">Micromonospora inyonensis</name>
    <dbReference type="NCBI Taxonomy" id="47866"/>
    <lineage>
        <taxon>Bacteria</taxon>
        <taxon>Bacillati</taxon>
        <taxon>Actinomycetota</taxon>
        <taxon>Actinomycetes</taxon>
        <taxon>Micromonosporales</taxon>
        <taxon>Micromonosporaceae</taxon>
        <taxon>Micromonospora</taxon>
    </lineage>
</organism>
<dbReference type="Pfam" id="PF03235">
    <property type="entry name" value="GmrSD_N"/>
    <property type="match status" value="1"/>
</dbReference>
<dbReference type="InterPro" id="IPR004919">
    <property type="entry name" value="GmrSD_N"/>
</dbReference>
<protein>
    <submittedName>
        <fullName evidence="2">Uncharacterized conserved protein, contains ParB-like and HNH nuclease domains</fullName>
    </submittedName>
</protein>
<dbReference type="EMBL" id="FMHU01000002">
    <property type="protein sequence ID" value="SCL31612.1"/>
    <property type="molecule type" value="Genomic_DNA"/>
</dbReference>
<dbReference type="RefSeq" id="WP_176738159.1">
    <property type="nucleotide sequence ID" value="NZ_FMHU01000002.1"/>
</dbReference>
<dbReference type="PANTHER" id="PTHR37292">
    <property type="entry name" value="VNG6097C"/>
    <property type="match status" value="1"/>
</dbReference>
<reference evidence="3" key="1">
    <citation type="submission" date="2016-06" db="EMBL/GenBank/DDBJ databases">
        <authorList>
            <person name="Varghese N."/>
        </authorList>
    </citation>
    <scope>NUCLEOTIDE SEQUENCE [LARGE SCALE GENOMIC DNA]</scope>
    <source>
        <strain evidence="3">DSM 46123</strain>
    </source>
</reference>
<evidence type="ECO:0000313" key="2">
    <source>
        <dbReference type="EMBL" id="SCL31612.1"/>
    </source>
</evidence>
<feature type="domain" description="GmrSD restriction endonucleases N-terminal" evidence="1">
    <location>
        <begin position="34"/>
        <end position="225"/>
    </location>
</feature>
<dbReference type="STRING" id="47866.GA0074694_6034"/>
<gene>
    <name evidence="2" type="ORF">GA0074694_6034</name>
</gene>
<dbReference type="PANTHER" id="PTHR37292:SF2">
    <property type="entry name" value="DUF262 DOMAIN-CONTAINING PROTEIN"/>
    <property type="match status" value="1"/>
</dbReference>
<keyword evidence="3" id="KW-1185">Reference proteome</keyword>